<feature type="region of interest" description="Disordered" evidence="1">
    <location>
        <begin position="112"/>
        <end position="145"/>
    </location>
</feature>
<reference evidence="4" key="1">
    <citation type="submission" date="2016-06" db="UniProtKB">
        <authorList>
            <consortium name="WormBaseParasite"/>
        </authorList>
    </citation>
    <scope>IDENTIFICATION</scope>
</reference>
<feature type="compositionally biased region" description="Polar residues" evidence="1">
    <location>
        <begin position="120"/>
        <end position="137"/>
    </location>
</feature>
<evidence type="ECO:0000313" key="3">
    <source>
        <dbReference type="Proteomes" id="UP000270296"/>
    </source>
</evidence>
<evidence type="ECO:0000313" key="2">
    <source>
        <dbReference type="EMBL" id="VDO84210.1"/>
    </source>
</evidence>
<dbReference type="WBParaSite" id="SBAD_0000051601-mRNA-1">
    <property type="protein sequence ID" value="SBAD_0000051601-mRNA-1"/>
    <property type="gene ID" value="SBAD_0000051601"/>
</dbReference>
<sequence>MSTPPDASTRVACTGATLQATQLDGVWEVLVFLPTPDMIGCPGGCGRQYAAKQSDGKFGQQSVTRHLLGNHGATKVHWRYACRHCNLHFPQTRMALRLANAHVKRCRPADGLVEPENLLPSDTQPIPSTLSPTSSRSGAPFCAESSSFTGRQLKVPSVT</sequence>
<organism evidence="4">
    <name type="scientific">Soboliphyme baturini</name>
    <dbReference type="NCBI Taxonomy" id="241478"/>
    <lineage>
        <taxon>Eukaryota</taxon>
        <taxon>Metazoa</taxon>
        <taxon>Ecdysozoa</taxon>
        <taxon>Nematoda</taxon>
        <taxon>Enoplea</taxon>
        <taxon>Dorylaimia</taxon>
        <taxon>Dioctophymatida</taxon>
        <taxon>Dioctophymatoidea</taxon>
        <taxon>Soboliphymatidae</taxon>
        <taxon>Soboliphyme</taxon>
    </lineage>
</organism>
<protein>
    <submittedName>
        <fullName evidence="4">C2H2-type domain-containing protein</fullName>
    </submittedName>
</protein>
<accession>A0A183IA50</accession>
<reference evidence="2 3" key="2">
    <citation type="submission" date="2018-11" db="EMBL/GenBank/DDBJ databases">
        <authorList>
            <consortium name="Pathogen Informatics"/>
        </authorList>
    </citation>
    <scope>NUCLEOTIDE SEQUENCE [LARGE SCALE GENOMIC DNA]</scope>
</reference>
<name>A0A183IA50_9BILA</name>
<evidence type="ECO:0000313" key="4">
    <source>
        <dbReference type="WBParaSite" id="SBAD_0000051601-mRNA-1"/>
    </source>
</evidence>
<evidence type="ECO:0000256" key="1">
    <source>
        <dbReference type="SAM" id="MobiDB-lite"/>
    </source>
</evidence>
<gene>
    <name evidence="2" type="ORF">SBAD_LOCUS494</name>
</gene>
<dbReference type="AlphaFoldDB" id="A0A183IA50"/>
<dbReference type="Proteomes" id="UP000270296">
    <property type="component" value="Unassembled WGS sequence"/>
</dbReference>
<proteinExistence type="predicted"/>
<keyword evidence="3" id="KW-1185">Reference proteome</keyword>
<dbReference type="EMBL" id="UZAM01001377">
    <property type="protein sequence ID" value="VDO84210.1"/>
    <property type="molecule type" value="Genomic_DNA"/>
</dbReference>